<evidence type="ECO:0008006" key="4">
    <source>
        <dbReference type="Google" id="ProtNLM"/>
    </source>
</evidence>
<feature type="transmembrane region" description="Helical" evidence="1">
    <location>
        <begin position="88"/>
        <end position="111"/>
    </location>
</feature>
<protein>
    <recommendedName>
        <fullName evidence="4">DUF1440 domain-containing protein</fullName>
    </recommendedName>
</protein>
<gene>
    <name evidence="2" type="ORF">MKP09_03305</name>
</gene>
<feature type="transmembrane region" description="Helical" evidence="1">
    <location>
        <begin position="55"/>
        <end position="76"/>
    </location>
</feature>
<accession>A0ABS9SF75</accession>
<proteinExistence type="predicted"/>
<evidence type="ECO:0000256" key="1">
    <source>
        <dbReference type="SAM" id="Phobius"/>
    </source>
</evidence>
<dbReference type="EMBL" id="JAKWBL010000001">
    <property type="protein sequence ID" value="MCH5597011.1"/>
    <property type="molecule type" value="Genomic_DNA"/>
</dbReference>
<sequence>MIKAILKATFVAGSLDICAAFAQAYLSNGVTPDIVLQYIASGIFGKEAYSGAVKYILFGLAVHFFIVLMCAVTYFLSYTKVSFLKKSIFLSSFLIALIAWVVTTMVIIPLSKIQSSPFNLEKAIIAIAILYFCVGIPISLFAKSYFNKQGSIN</sequence>
<reference evidence="2 3" key="1">
    <citation type="submission" date="2022-02" db="EMBL/GenBank/DDBJ databases">
        <authorList>
            <person name="Min J."/>
        </authorList>
    </citation>
    <scope>NUCLEOTIDE SEQUENCE [LARGE SCALE GENOMIC DNA]</scope>
    <source>
        <strain evidence="2 3">GR10-1</strain>
    </source>
</reference>
<feature type="transmembrane region" description="Helical" evidence="1">
    <location>
        <begin position="123"/>
        <end position="142"/>
    </location>
</feature>
<name>A0ABS9SF75_9BACT</name>
<keyword evidence="1" id="KW-1133">Transmembrane helix</keyword>
<evidence type="ECO:0000313" key="2">
    <source>
        <dbReference type="EMBL" id="MCH5597011.1"/>
    </source>
</evidence>
<keyword evidence="1" id="KW-0472">Membrane</keyword>
<comment type="caution">
    <text evidence="2">The sequence shown here is derived from an EMBL/GenBank/DDBJ whole genome shotgun (WGS) entry which is preliminary data.</text>
</comment>
<dbReference type="Proteomes" id="UP001202248">
    <property type="component" value="Unassembled WGS sequence"/>
</dbReference>
<dbReference type="RefSeq" id="WP_240826421.1">
    <property type="nucleotide sequence ID" value="NZ_JAKWBL010000001.1"/>
</dbReference>
<keyword evidence="3" id="KW-1185">Reference proteome</keyword>
<keyword evidence="1" id="KW-0812">Transmembrane</keyword>
<evidence type="ECO:0000313" key="3">
    <source>
        <dbReference type="Proteomes" id="UP001202248"/>
    </source>
</evidence>
<organism evidence="2 3">
    <name type="scientific">Niabella ginsengisoli</name>
    <dbReference type="NCBI Taxonomy" id="522298"/>
    <lineage>
        <taxon>Bacteria</taxon>
        <taxon>Pseudomonadati</taxon>
        <taxon>Bacteroidota</taxon>
        <taxon>Chitinophagia</taxon>
        <taxon>Chitinophagales</taxon>
        <taxon>Chitinophagaceae</taxon>
        <taxon>Niabella</taxon>
    </lineage>
</organism>